<feature type="transmembrane region" description="Helical" evidence="6">
    <location>
        <begin position="303"/>
        <end position="325"/>
    </location>
</feature>
<organism evidence="8 9">
    <name type="scientific">Microbacterium tenebrionis</name>
    <dbReference type="NCBI Taxonomy" id="2830665"/>
    <lineage>
        <taxon>Bacteria</taxon>
        <taxon>Bacillati</taxon>
        <taxon>Actinomycetota</taxon>
        <taxon>Actinomycetes</taxon>
        <taxon>Micrococcales</taxon>
        <taxon>Microbacteriaceae</taxon>
        <taxon>Microbacterium</taxon>
    </lineage>
</organism>
<dbReference type="InterPro" id="IPR050367">
    <property type="entry name" value="APC_superfamily"/>
</dbReference>
<evidence type="ECO:0000259" key="7">
    <source>
        <dbReference type="Pfam" id="PF00324"/>
    </source>
</evidence>
<gene>
    <name evidence="8" type="ORF">KEC56_08240</name>
</gene>
<feature type="transmembrane region" description="Helical" evidence="6">
    <location>
        <begin position="371"/>
        <end position="390"/>
    </location>
</feature>
<feature type="transmembrane region" description="Helical" evidence="6">
    <location>
        <begin position="212"/>
        <end position="231"/>
    </location>
</feature>
<comment type="subcellular location">
    <subcellularLocation>
        <location evidence="1">Membrane</location>
        <topology evidence="1">Multi-pass membrane protein</topology>
    </subcellularLocation>
</comment>
<dbReference type="GO" id="GO:0055085">
    <property type="term" value="P:transmembrane transport"/>
    <property type="evidence" value="ECO:0007669"/>
    <property type="project" value="InterPro"/>
</dbReference>
<dbReference type="Proteomes" id="UP001139289">
    <property type="component" value="Unassembled WGS sequence"/>
</dbReference>
<dbReference type="EMBL" id="JAGTTM010000002">
    <property type="protein sequence ID" value="MCC2029506.1"/>
    <property type="molecule type" value="Genomic_DNA"/>
</dbReference>
<dbReference type="PANTHER" id="PTHR42770:SF7">
    <property type="entry name" value="MEMBRANE PROTEIN"/>
    <property type="match status" value="1"/>
</dbReference>
<feature type="domain" description="Amino acid permease/ SLC12A" evidence="7">
    <location>
        <begin position="50"/>
        <end position="425"/>
    </location>
</feature>
<evidence type="ECO:0000256" key="5">
    <source>
        <dbReference type="SAM" id="MobiDB-lite"/>
    </source>
</evidence>
<dbReference type="InterPro" id="IPR004841">
    <property type="entry name" value="AA-permease/SLC12A_dom"/>
</dbReference>
<dbReference type="Gene3D" id="1.20.1740.10">
    <property type="entry name" value="Amino acid/polyamine transporter I"/>
    <property type="match status" value="1"/>
</dbReference>
<keyword evidence="3 6" id="KW-1133">Transmembrane helix</keyword>
<evidence type="ECO:0000313" key="8">
    <source>
        <dbReference type="EMBL" id="MCC2029506.1"/>
    </source>
</evidence>
<proteinExistence type="predicted"/>
<protein>
    <submittedName>
        <fullName evidence="8">APC family permease</fullName>
    </submittedName>
</protein>
<evidence type="ECO:0000313" key="9">
    <source>
        <dbReference type="Proteomes" id="UP001139289"/>
    </source>
</evidence>
<evidence type="ECO:0000256" key="1">
    <source>
        <dbReference type="ARBA" id="ARBA00004141"/>
    </source>
</evidence>
<dbReference type="PANTHER" id="PTHR42770">
    <property type="entry name" value="AMINO ACID TRANSPORTER-RELATED"/>
    <property type="match status" value="1"/>
</dbReference>
<keyword evidence="2 6" id="KW-0812">Transmembrane</keyword>
<reference evidence="8" key="1">
    <citation type="submission" date="2021-04" db="EMBL/GenBank/DDBJ databases">
        <title>Microbacterium tenobrionis sp. nov. and Microbacterium allomyrinae sp. nov., isolated from larvae of Tenobrio molitor and Allomyrina dichotoma, respectively.</title>
        <authorList>
            <person name="Lee S.D."/>
        </authorList>
    </citation>
    <scope>NUCLEOTIDE SEQUENCE</scope>
    <source>
        <strain evidence="8">YMB-B2</strain>
    </source>
</reference>
<dbReference type="Pfam" id="PF00324">
    <property type="entry name" value="AA_permease"/>
    <property type="match status" value="1"/>
</dbReference>
<dbReference type="AlphaFoldDB" id="A0A9X1LPJ0"/>
<dbReference type="GO" id="GO:0016020">
    <property type="term" value="C:membrane"/>
    <property type="evidence" value="ECO:0007669"/>
    <property type="project" value="UniProtKB-SubCell"/>
</dbReference>
<evidence type="ECO:0000256" key="3">
    <source>
        <dbReference type="ARBA" id="ARBA00022989"/>
    </source>
</evidence>
<feature type="transmembrane region" description="Helical" evidence="6">
    <location>
        <begin position="177"/>
        <end position="200"/>
    </location>
</feature>
<feature type="region of interest" description="Disordered" evidence="5">
    <location>
        <begin position="1"/>
        <end position="26"/>
    </location>
</feature>
<dbReference type="PIRSF" id="PIRSF006060">
    <property type="entry name" value="AA_transporter"/>
    <property type="match status" value="1"/>
</dbReference>
<keyword evidence="4 6" id="KW-0472">Membrane</keyword>
<feature type="transmembrane region" description="Helical" evidence="6">
    <location>
        <begin position="252"/>
        <end position="276"/>
    </location>
</feature>
<feature type="transmembrane region" description="Helical" evidence="6">
    <location>
        <begin position="152"/>
        <end position="170"/>
    </location>
</feature>
<feature type="transmembrane region" description="Helical" evidence="6">
    <location>
        <begin position="346"/>
        <end position="365"/>
    </location>
</feature>
<accession>A0A9X1LPJ0</accession>
<keyword evidence="9" id="KW-1185">Reference proteome</keyword>
<sequence>MSSPGCAARCTSARRSGSRPPAAREHRPFTCPCHDERVQLARHLTLTDAVAVGLGSMIGAGVFAVWGPAIEASGSGIFLALAIAAVVAFCNATSSAQLAAVHPVAGGTYAYARAEIGPWWGYIAGWCFVIGKLASCAAMAMTFAAYAAPAGWETPVAAVAVAALATVNCFGVTRTALLTRILVVVSLLGLAVVVAVGFASAPSASPVPLADLTAYGVLQGAGLLFFAFAGYARIATMGEEVTDPARSIPRAIVLALSGALVVYALVAVVVVLTLGADAAAKSAPLAAVVDAAGLTVLEPVVRIAAAAASLGALLALLTGIGRTTLAMARESDLPRFLAAVHPRWQVPYRAEIAVAIIVIVVVLVADLRGAIGFSSFGVLLYYLIANAAAFRQSGAARRYPRALQVLGVLGCLVLVNTLPLLASLIGTGVILVGVAYRILRLRFTRARAV</sequence>
<feature type="transmembrane region" description="Helical" evidence="6">
    <location>
        <begin position="421"/>
        <end position="439"/>
    </location>
</feature>
<evidence type="ECO:0000256" key="6">
    <source>
        <dbReference type="SAM" id="Phobius"/>
    </source>
</evidence>
<evidence type="ECO:0000256" key="2">
    <source>
        <dbReference type="ARBA" id="ARBA00022692"/>
    </source>
</evidence>
<evidence type="ECO:0000256" key="4">
    <source>
        <dbReference type="ARBA" id="ARBA00023136"/>
    </source>
</evidence>
<comment type="caution">
    <text evidence="8">The sequence shown here is derived from an EMBL/GenBank/DDBJ whole genome shotgun (WGS) entry which is preliminary data.</text>
</comment>
<feature type="transmembrane region" description="Helical" evidence="6">
    <location>
        <begin position="72"/>
        <end position="90"/>
    </location>
</feature>
<name>A0A9X1LPJ0_9MICO</name>
<feature type="transmembrane region" description="Helical" evidence="6">
    <location>
        <begin position="46"/>
        <end position="66"/>
    </location>
</feature>
<feature type="transmembrane region" description="Helical" evidence="6">
    <location>
        <begin position="119"/>
        <end position="146"/>
    </location>
</feature>